<sequence>MTLEQINSSLNENITKYSLPQIIRVVSGYLKEFYINKTSQEVYDCIQFKSNPSLSFQKSEISKVHFFNKGEEIKVEITLNFLGIFGSSSPLPSHYSEMVLESIDSDYVLHDFLNLFNHHLQKFVYPIWQKHRYYIQYQNDLQDKFSKYIFSFLGLYSNRMQNNSSLNLRKLIPYIGILCMKHKSAGTLKAILRHYLNHNDLHIIECIEDTYNIPSWQNNSLGALNCSLNSDFLIGETIKSRNAKFQILLKDVSNEQLIQYSILGKKMKELRDLIAFTLDEPLKNEVCFEVKKEQKNCLQLNSSKTQYLGINSWIGQEFYDEKIVIAQKESNET</sequence>
<dbReference type="NCBIfam" id="TIGR03347">
    <property type="entry name" value="VI_chp_1"/>
    <property type="match status" value="1"/>
</dbReference>
<comment type="caution">
    <text evidence="1">The sequence shown here is derived from an EMBL/GenBank/DDBJ whole genome shotgun (WGS) entry which is preliminary data.</text>
</comment>
<dbReference type="PANTHER" id="PTHR35564">
    <property type="match status" value="1"/>
</dbReference>
<dbReference type="Pfam" id="PF06996">
    <property type="entry name" value="T6SS_TssG"/>
    <property type="match status" value="1"/>
</dbReference>
<dbReference type="RefSeq" id="WP_101185666.1">
    <property type="nucleotide sequence ID" value="NZ_CP031218.1"/>
</dbReference>
<keyword evidence="2" id="KW-1185">Reference proteome</keyword>
<dbReference type="AlphaFoldDB" id="A0A2N1J0B4"/>
<organism evidence="1 2">
    <name type="scientific">Malaciobacter halophilus</name>
    <dbReference type="NCBI Taxonomy" id="197482"/>
    <lineage>
        <taxon>Bacteria</taxon>
        <taxon>Pseudomonadati</taxon>
        <taxon>Campylobacterota</taxon>
        <taxon>Epsilonproteobacteria</taxon>
        <taxon>Campylobacterales</taxon>
        <taxon>Arcobacteraceae</taxon>
        <taxon>Malaciobacter</taxon>
    </lineage>
</organism>
<gene>
    <name evidence="1" type="ORF">CP960_11645</name>
</gene>
<name>A0A2N1J0B4_9BACT</name>
<dbReference type="PANTHER" id="PTHR35564:SF3">
    <property type="entry name" value="TYPE VI SECRETION SYSTEM BASEPLATE SUBUNIT TSSG"/>
    <property type="match status" value="1"/>
</dbReference>
<evidence type="ECO:0000313" key="1">
    <source>
        <dbReference type="EMBL" id="PKI79993.1"/>
    </source>
</evidence>
<dbReference type="EMBL" id="NXIF01000047">
    <property type="protein sequence ID" value="PKI79993.1"/>
    <property type="molecule type" value="Genomic_DNA"/>
</dbReference>
<accession>A0A2N1J0B4</accession>
<evidence type="ECO:0000313" key="2">
    <source>
        <dbReference type="Proteomes" id="UP000233248"/>
    </source>
</evidence>
<dbReference type="Proteomes" id="UP000233248">
    <property type="component" value="Unassembled WGS sequence"/>
</dbReference>
<dbReference type="OrthoDB" id="1523296at2"/>
<dbReference type="KEGG" id="ahs:AHALO_1405"/>
<proteinExistence type="predicted"/>
<reference evidence="1 2" key="1">
    <citation type="submission" date="2017-09" db="EMBL/GenBank/DDBJ databases">
        <title>Genomics of the genus Arcobacter.</title>
        <authorList>
            <person name="Perez-Cataluna A."/>
            <person name="Figueras M.J."/>
            <person name="Salas-Masso N."/>
        </authorList>
    </citation>
    <scope>NUCLEOTIDE SEQUENCE [LARGE SCALE GENOMIC DNA]</scope>
    <source>
        <strain evidence="1 2">DSM 18005</strain>
    </source>
</reference>
<protein>
    <submittedName>
        <fullName evidence="1">Type VI secretion system baseplate subunit TssG</fullName>
    </submittedName>
</protein>
<dbReference type="InterPro" id="IPR010732">
    <property type="entry name" value="T6SS_TssG-like"/>
</dbReference>